<accession>A0AAV7IME7</accession>
<gene>
    <name evidence="2" type="ORF">KQX54_005550</name>
</gene>
<reference evidence="2 3" key="1">
    <citation type="journal article" date="2021" name="J. Hered.">
        <title>A chromosome-level genome assembly of the parasitoid wasp, Cotesia glomerata (Hymenoptera: Braconidae).</title>
        <authorList>
            <person name="Pinto B.J."/>
            <person name="Weis J.J."/>
            <person name="Gamble T."/>
            <person name="Ode P.J."/>
            <person name="Paul R."/>
            <person name="Zaspel J.M."/>
        </authorList>
    </citation>
    <scope>NUCLEOTIDE SEQUENCE [LARGE SCALE GENOMIC DNA]</scope>
    <source>
        <strain evidence="2">CgM1</strain>
    </source>
</reference>
<evidence type="ECO:0000313" key="3">
    <source>
        <dbReference type="Proteomes" id="UP000826195"/>
    </source>
</evidence>
<keyword evidence="3" id="KW-1185">Reference proteome</keyword>
<name>A0AAV7IME7_COTGL</name>
<dbReference type="AlphaFoldDB" id="A0AAV7IME7"/>
<feature type="chain" id="PRO_5043686784" evidence="1">
    <location>
        <begin position="21"/>
        <end position="84"/>
    </location>
</feature>
<organism evidence="2 3">
    <name type="scientific">Cotesia glomerata</name>
    <name type="common">Lepidopteran parasitic wasp</name>
    <name type="synonym">Apanteles glomeratus</name>
    <dbReference type="NCBI Taxonomy" id="32391"/>
    <lineage>
        <taxon>Eukaryota</taxon>
        <taxon>Metazoa</taxon>
        <taxon>Ecdysozoa</taxon>
        <taxon>Arthropoda</taxon>
        <taxon>Hexapoda</taxon>
        <taxon>Insecta</taxon>
        <taxon>Pterygota</taxon>
        <taxon>Neoptera</taxon>
        <taxon>Endopterygota</taxon>
        <taxon>Hymenoptera</taxon>
        <taxon>Apocrita</taxon>
        <taxon>Ichneumonoidea</taxon>
        <taxon>Braconidae</taxon>
        <taxon>Microgastrinae</taxon>
        <taxon>Cotesia</taxon>
    </lineage>
</organism>
<dbReference type="EMBL" id="JAHXZJ010001119">
    <property type="protein sequence ID" value="KAH0553890.1"/>
    <property type="molecule type" value="Genomic_DNA"/>
</dbReference>
<dbReference type="Proteomes" id="UP000826195">
    <property type="component" value="Unassembled WGS sequence"/>
</dbReference>
<sequence length="84" mass="9579">MKTIFLVFFTVLIGFVIIESKIDPPRFRYMLTNNCRLRNAPCQINPNTSEHNCCSAYGYKCMKAPGTSLHLTCQRETMSMPNIG</sequence>
<proteinExistence type="predicted"/>
<comment type="caution">
    <text evidence="2">The sequence shown here is derived from an EMBL/GenBank/DDBJ whole genome shotgun (WGS) entry which is preliminary data.</text>
</comment>
<protein>
    <submittedName>
        <fullName evidence="2">Uncharacterized protein</fullName>
    </submittedName>
</protein>
<evidence type="ECO:0000313" key="2">
    <source>
        <dbReference type="EMBL" id="KAH0553890.1"/>
    </source>
</evidence>
<keyword evidence="1" id="KW-0732">Signal</keyword>
<feature type="signal peptide" evidence="1">
    <location>
        <begin position="1"/>
        <end position="20"/>
    </location>
</feature>
<evidence type="ECO:0000256" key="1">
    <source>
        <dbReference type="SAM" id="SignalP"/>
    </source>
</evidence>